<gene>
    <name evidence="2" type="ORF">DFR29_103338</name>
</gene>
<reference evidence="2 3" key="1">
    <citation type="submission" date="2019-03" db="EMBL/GenBank/DDBJ databases">
        <title>Genomic Encyclopedia of Type Strains, Phase IV (KMG-IV): sequencing the most valuable type-strain genomes for metagenomic binning, comparative biology and taxonomic classification.</title>
        <authorList>
            <person name="Goeker M."/>
        </authorList>
    </citation>
    <scope>NUCLEOTIDE SEQUENCE [LARGE SCALE GENOMIC DNA]</scope>
    <source>
        <strain evidence="2 3">DSM 21667</strain>
    </source>
</reference>
<sequence>MVDVFSVPGSVTVIVCGAVLTSAIVAVQLLSTKTLNAELAALISGVAGAVWYLTGLREWAMTTFGVLMQSVLDGGRAIWSVVIWIGGSALAAYLLNQWNEKRS</sequence>
<protein>
    <submittedName>
        <fullName evidence="2">Uncharacterized protein</fullName>
    </submittedName>
</protein>
<keyword evidence="3" id="KW-1185">Reference proteome</keyword>
<evidence type="ECO:0000313" key="2">
    <source>
        <dbReference type="EMBL" id="TDR46802.1"/>
    </source>
</evidence>
<dbReference type="EMBL" id="SNZH01000003">
    <property type="protein sequence ID" value="TDR46802.1"/>
    <property type="molecule type" value="Genomic_DNA"/>
</dbReference>
<comment type="caution">
    <text evidence="2">The sequence shown here is derived from an EMBL/GenBank/DDBJ whole genome shotgun (WGS) entry which is preliminary data.</text>
</comment>
<keyword evidence="1" id="KW-0472">Membrane</keyword>
<dbReference type="AlphaFoldDB" id="A0A4R6Z542"/>
<keyword evidence="1" id="KW-0812">Transmembrane</keyword>
<name>A0A4R6Z542_9GAMM</name>
<feature type="transmembrane region" description="Helical" evidence="1">
    <location>
        <begin position="6"/>
        <end position="27"/>
    </location>
</feature>
<dbReference type="RefSeq" id="WP_133817930.1">
    <property type="nucleotide sequence ID" value="NZ_SNZH01000003.1"/>
</dbReference>
<organism evidence="2 3">
    <name type="scientific">Tahibacter aquaticus</name>
    <dbReference type="NCBI Taxonomy" id="520092"/>
    <lineage>
        <taxon>Bacteria</taxon>
        <taxon>Pseudomonadati</taxon>
        <taxon>Pseudomonadota</taxon>
        <taxon>Gammaproteobacteria</taxon>
        <taxon>Lysobacterales</taxon>
        <taxon>Rhodanobacteraceae</taxon>
        <taxon>Tahibacter</taxon>
    </lineage>
</organism>
<accession>A0A4R6Z542</accession>
<keyword evidence="1" id="KW-1133">Transmembrane helix</keyword>
<dbReference type="Proteomes" id="UP000295293">
    <property type="component" value="Unassembled WGS sequence"/>
</dbReference>
<evidence type="ECO:0000256" key="1">
    <source>
        <dbReference type="SAM" id="Phobius"/>
    </source>
</evidence>
<proteinExistence type="predicted"/>
<feature type="transmembrane region" description="Helical" evidence="1">
    <location>
        <begin position="77"/>
        <end position="95"/>
    </location>
</feature>
<evidence type="ECO:0000313" key="3">
    <source>
        <dbReference type="Proteomes" id="UP000295293"/>
    </source>
</evidence>
<feature type="transmembrane region" description="Helical" evidence="1">
    <location>
        <begin position="39"/>
        <end position="57"/>
    </location>
</feature>